<dbReference type="GO" id="GO:0004340">
    <property type="term" value="F:glucokinase activity"/>
    <property type="evidence" value="ECO:0007669"/>
    <property type="project" value="UniProtKB-UniRule"/>
</dbReference>
<dbReference type="KEGG" id="ovb:NB640_02645"/>
<dbReference type="NCBIfam" id="NF001416">
    <property type="entry name" value="PRK00292.1-3"/>
    <property type="match status" value="1"/>
</dbReference>
<dbReference type="RefSeq" id="WP_269309598.1">
    <property type="nucleotide sequence ID" value="NZ_CP098242.1"/>
</dbReference>
<accession>A0A9E9P4Y3</accession>
<dbReference type="GO" id="GO:0005536">
    <property type="term" value="F:D-glucose binding"/>
    <property type="evidence" value="ECO:0007669"/>
    <property type="project" value="InterPro"/>
</dbReference>
<keyword evidence="6 7" id="KW-0324">Glycolysis</keyword>
<keyword evidence="1 7" id="KW-0963">Cytoplasm</keyword>
<protein>
    <recommendedName>
        <fullName evidence="7">Glucokinase</fullName>
        <ecNumber evidence="7">2.7.1.2</ecNumber>
    </recommendedName>
    <alternativeName>
        <fullName evidence="7">Glucose kinase</fullName>
    </alternativeName>
</protein>
<dbReference type="PANTHER" id="PTHR47690:SF1">
    <property type="entry name" value="GLUCOKINASE"/>
    <property type="match status" value="1"/>
</dbReference>
<dbReference type="Proteomes" id="UP001156215">
    <property type="component" value="Chromosome"/>
</dbReference>
<evidence type="ECO:0000256" key="8">
    <source>
        <dbReference type="RuleBase" id="RU004046"/>
    </source>
</evidence>
<keyword evidence="4 7" id="KW-0418">Kinase</keyword>
<comment type="subcellular location">
    <subcellularLocation>
        <location evidence="7">Cytoplasm</location>
    </subcellularLocation>
</comment>
<name>A0A9E9P4Y3_9BURK</name>
<keyword evidence="3 7" id="KW-0547">Nucleotide-binding</keyword>
<comment type="catalytic activity">
    <reaction evidence="7">
        <text>D-glucose + ATP = D-glucose 6-phosphate + ADP + H(+)</text>
        <dbReference type="Rhea" id="RHEA:17825"/>
        <dbReference type="ChEBI" id="CHEBI:4167"/>
        <dbReference type="ChEBI" id="CHEBI:15378"/>
        <dbReference type="ChEBI" id="CHEBI:30616"/>
        <dbReference type="ChEBI" id="CHEBI:61548"/>
        <dbReference type="ChEBI" id="CHEBI:456216"/>
        <dbReference type="EC" id="2.7.1.2"/>
    </reaction>
</comment>
<dbReference type="InterPro" id="IPR003836">
    <property type="entry name" value="Glucokinase"/>
</dbReference>
<dbReference type="InterPro" id="IPR043129">
    <property type="entry name" value="ATPase_NBD"/>
</dbReference>
<comment type="similarity">
    <text evidence="7 8">Belongs to the bacterial glucokinase family.</text>
</comment>
<dbReference type="Gene3D" id="3.40.367.20">
    <property type="match status" value="1"/>
</dbReference>
<dbReference type="SUPFAM" id="SSF53067">
    <property type="entry name" value="Actin-like ATPase domain"/>
    <property type="match status" value="1"/>
</dbReference>
<dbReference type="AlphaFoldDB" id="A0A9E9P4Y3"/>
<dbReference type="GO" id="GO:0005829">
    <property type="term" value="C:cytosol"/>
    <property type="evidence" value="ECO:0007669"/>
    <property type="project" value="TreeGrafter"/>
</dbReference>
<evidence type="ECO:0000313" key="10">
    <source>
        <dbReference type="Proteomes" id="UP001156215"/>
    </source>
</evidence>
<feature type="binding site" evidence="7">
    <location>
        <begin position="15"/>
        <end position="20"/>
    </location>
    <ligand>
        <name>ATP</name>
        <dbReference type="ChEBI" id="CHEBI:30616"/>
    </ligand>
</feature>
<evidence type="ECO:0000256" key="2">
    <source>
        <dbReference type="ARBA" id="ARBA00022679"/>
    </source>
</evidence>
<dbReference type="PANTHER" id="PTHR47690">
    <property type="entry name" value="GLUCOKINASE"/>
    <property type="match status" value="1"/>
</dbReference>
<dbReference type="Gene3D" id="3.30.420.40">
    <property type="match status" value="1"/>
</dbReference>
<gene>
    <name evidence="7" type="primary">glk</name>
    <name evidence="9" type="ORF">NB640_02645</name>
</gene>
<reference evidence="9" key="1">
    <citation type="journal article" date="2022" name="Front. Microbiol.">
        <title>New perspectives on an old grouping: The genomic and phenotypic variability of Oxalobacter formigenes and the implications for calcium oxalate stone prevention.</title>
        <authorList>
            <person name="Chmiel J.A."/>
            <person name="Carr C."/>
            <person name="Stuivenberg G.A."/>
            <person name="Venema R."/>
            <person name="Chanyi R.M."/>
            <person name="Al K.F."/>
            <person name="Giguere D."/>
            <person name="Say H."/>
            <person name="Akouris P.P."/>
            <person name="Dominguez Romero S.A."/>
            <person name="Kwong A."/>
            <person name="Tai V."/>
            <person name="Koval S.F."/>
            <person name="Razvi H."/>
            <person name="Bjazevic J."/>
            <person name="Burton J.P."/>
        </authorList>
    </citation>
    <scope>NUCLEOTIDE SEQUENCE</scope>
    <source>
        <strain evidence="9">WoOx3</strain>
    </source>
</reference>
<evidence type="ECO:0000256" key="1">
    <source>
        <dbReference type="ARBA" id="ARBA00022490"/>
    </source>
</evidence>
<dbReference type="InterPro" id="IPR050201">
    <property type="entry name" value="Bacterial_glucokinase"/>
</dbReference>
<proteinExistence type="inferred from homology"/>
<dbReference type="NCBIfam" id="TIGR00749">
    <property type="entry name" value="glk"/>
    <property type="match status" value="1"/>
</dbReference>
<dbReference type="GO" id="GO:0005524">
    <property type="term" value="F:ATP binding"/>
    <property type="evidence" value="ECO:0007669"/>
    <property type="project" value="UniProtKB-UniRule"/>
</dbReference>
<sequence length="330" mass="35681">MNITGMTDHFPRLLADIGGTNARFAIETMPGGIEVMSIYPNRSFSGLEEALEKFLSQSEAVAAGSKHIRHAAMAIANPVTGDRIKMTNSAWAFSIEAVRKKFDFDTLLFINDFTALAMALPFMAPEALKQVGGDDPVADQPIGLLGAGTGLGVSGLIPCGEVWVPLEAEGGHATFSPFSEREIELLRLAKKQYPHVSAERFISGMGLELIYRLIMESRGRDADPLRAADITAKALSGECRWCEEVVETFCQMLGTVAGNLALTLGARGGIYIGGGIVPRLGERFFASGFRQRFEEKGRFSSYLSHIPVYVIQDTFAALTGVSAMLSRHLG</sequence>
<dbReference type="EC" id="2.7.1.2" evidence="7"/>
<dbReference type="EMBL" id="CP098242">
    <property type="protein sequence ID" value="WAW10576.1"/>
    <property type="molecule type" value="Genomic_DNA"/>
</dbReference>
<keyword evidence="10" id="KW-1185">Reference proteome</keyword>
<keyword evidence="5 7" id="KW-0067">ATP-binding</keyword>
<evidence type="ECO:0000256" key="3">
    <source>
        <dbReference type="ARBA" id="ARBA00022741"/>
    </source>
</evidence>
<evidence type="ECO:0000313" key="9">
    <source>
        <dbReference type="EMBL" id="WAW10576.1"/>
    </source>
</evidence>
<evidence type="ECO:0000256" key="4">
    <source>
        <dbReference type="ARBA" id="ARBA00022777"/>
    </source>
</evidence>
<dbReference type="CDD" id="cd24008">
    <property type="entry name" value="ASKHA_NBD_GLK"/>
    <property type="match status" value="1"/>
</dbReference>
<dbReference type="FunFam" id="3.40.367.20:FF:000002">
    <property type="entry name" value="Glucokinase"/>
    <property type="match status" value="1"/>
</dbReference>
<organism evidence="9 10">
    <name type="scientific">Oxalobacter vibrioformis</name>
    <dbReference type="NCBI Taxonomy" id="933080"/>
    <lineage>
        <taxon>Bacteria</taxon>
        <taxon>Pseudomonadati</taxon>
        <taxon>Pseudomonadota</taxon>
        <taxon>Betaproteobacteria</taxon>
        <taxon>Burkholderiales</taxon>
        <taxon>Oxalobacteraceae</taxon>
        <taxon>Oxalobacter</taxon>
    </lineage>
</organism>
<evidence type="ECO:0000256" key="6">
    <source>
        <dbReference type="ARBA" id="ARBA00023152"/>
    </source>
</evidence>
<keyword evidence="2 7" id="KW-0808">Transferase</keyword>
<dbReference type="HAMAP" id="MF_00524">
    <property type="entry name" value="Glucokinase"/>
    <property type="match status" value="1"/>
</dbReference>
<dbReference type="GO" id="GO:0006096">
    <property type="term" value="P:glycolytic process"/>
    <property type="evidence" value="ECO:0007669"/>
    <property type="project" value="UniProtKB-UniRule"/>
</dbReference>
<dbReference type="Pfam" id="PF02685">
    <property type="entry name" value="Glucokinase"/>
    <property type="match status" value="1"/>
</dbReference>
<evidence type="ECO:0000256" key="7">
    <source>
        <dbReference type="HAMAP-Rule" id="MF_00524"/>
    </source>
</evidence>
<evidence type="ECO:0000256" key="5">
    <source>
        <dbReference type="ARBA" id="ARBA00022840"/>
    </source>
</evidence>